<accession>A0A6J7J6E6</accession>
<reference evidence="1" key="1">
    <citation type="submission" date="2020-05" db="EMBL/GenBank/DDBJ databases">
        <authorList>
            <person name="Chiriac C."/>
            <person name="Salcher M."/>
            <person name="Ghai R."/>
            <person name="Kavagutti S V."/>
        </authorList>
    </citation>
    <scope>NUCLEOTIDE SEQUENCE</scope>
</reference>
<dbReference type="EMBL" id="CAFBNB010000223">
    <property type="protein sequence ID" value="CAB4938646.1"/>
    <property type="molecule type" value="Genomic_DNA"/>
</dbReference>
<organism evidence="1">
    <name type="scientific">freshwater metagenome</name>
    <dbReference type="NCBI Taxonomy" id="449393"/>
    <lineage>
        <taxon>unclassified sequences</taxon>
        <taxon>metagenomes</taxon>
        <taxon>ecological metagenomes</taxon>
    </lineage>
</organism>
<sequence length="57" mass="6104">MVSAFGTLKLNFRAIVYVPVIGVLVCTVNPPPRRLAVFPGAVHVQYGPSESEPNPVV</sequence>
<proteinExistence type="predicted"/>
<evidence type="ECO:0000313" key="1">
    <source>
        <dbReference type="EMBL" id="CAB4938646.1"/>
    </source>
</evidence>
<gene>
    <name evidence="1" type="ORF">UFOPK3720_01144</name>
</gene>
<name>A0A6J7J6E6_9ZZZZ</name>
<protein>
    <submittedName>
        <fullName evidence="1">Unannotated protein</fullName>
    </submittedName>
</protein>
<dbReference type="AlphaFoldDB" id="A0A6J7J6E6"/>